<name>A0A9K3HFW2_HELAN</name>
<evidence type="ECO:0000313" key="1">
    <source>
        <dbReference type="EMBL" id="KAF5777564.1"/>
    </source>
</evidence>
<accession>A0A9K3HFW2</accession>
<dbReference type="InterPro" id="IPR012340">
    <property type="entry name" value="NA-bd_OB-fold"/>
</dbReference>
<dbReference type="Gene3D" id="2.40.50.140">
    <property type="entry name" value="Nucleic acid-binding proteins"/>
    <property type="match status" value="1"/>
</dbReference>
<evidence type="ECO:0000313" key="2">
    <source>
        <dbReference type="Proteomes" id="UP000215914"/>
    </source>
</evidence>
<sequence>MSFKRLNDIRPMEKPQPIEIRIVKKWMAQTKTQGAVKSDLCYQFVDKYGDGIEATADAGEVEYYDSIIRLQSCYRVTGYVCTKARDFMATVNHDASLIIGKKARFVPTDNLEIPTIYFGFAHYGLLKGRVKDNSLLNGLFIHKGITILNYVTI</sequence>
<reference evidence="1" key="2">
    <citation type="submission" date="2020-06" db="EMBL/GenBank/DDBJ databases">
        <title>Helianthus annuus Genome sequencing and assembly Release 2.</title>
        <authorList>
            <person name="Gouzy J."/>
            <person name="Langlade N."/>
            <person name="Munos S."/>
        </authorList>
    </citation>
    <scope>NUCLEOTIDE SEQUENCE</scope>
    <source>
        <tissue evidence="1">Leaves</tissue>
    </source>
</reference>
<dbReference type="Proteomes" id="UP000215914">
    <property type="component" value="Unassembled WGS sequence"/>
</dbReference>
<dbReference type="AlphaFoldDB" id="A0A9K3HFW2"/>
<organism evidence="1 2">
    <name type="scientific">Helianthus annuus</name>
    <name type="common">Common sunflower</name>
    <dbReference type="NCBI Taxonomy" id="4232"/>
    <lineage>
        <taxon>Eukaryota</taxon>
        <taxon>Viridiplantae</taxon>
        <taxon>Streptophyta</taxon>
        <taxon>Embryophyta</taxon>
        <taxon>Tracheophyta</taxon>
        <taxon>Spermatophyta</taxon>
        <taxon>Magnoliopsida</taxon>
        <taxon>eudicotyledons</taxon>
        <taxon>Gunneridae</taxon>
        <taxon>Pentapetalae</taxon>
        <taxon>asterids</taxon>
        <taxon>campanulids</taxon>
        <taxon>Asterales</taxon>
        <taxon>Asteraceae</taxon>
        <taxon>Asteroideae</taxon>
        <taxon>Heliantheae alliance</taxon>
        <taxon>Heliantheae</taxon>
        <taxon>Helianthus</taxon>
    </lineage>
</organism>
<protein>
    <submittedName>
        <fullName evidence="1">Nucleic acid-binding protein</fullName>
    </submittedName>
</protein>
<keyword evidence="2" id="KW-1185">Reference proteome</keyword>
<proteinExistence type="predicted"/>
<dbReference type="Gramene" id="mRNA:HanXRQr2_Chr12g0537211">
    <property type="protein sequence ID" value="mRNA:HanXRQr2_Chr12g0537211"/>
    <property type="gene ID" value="HanXRQr2_Chr12g0537211"/>
</dbReference>
<reference evidence="1" key="1">
    <citation type="journal article" date="2017" name="Nature">
        <title>The sunflower genome provides insights into oil metabolism, flowering and Asterid evolution.</title>
        <authorList>
            <person name="Badouin H."/>
            <person name="Gouzy J."/>
            <person name="Grassa C.J."/>
            <person name="Murat F."/>
            <person name="Staton S.E."/>
            <person name="Cottret L."/>
            <person name="Lelandais-Briere C."/>
            <person name="Owens G.L."/>
            <person name="Carrere S."/>
            <person name="Mayjonade B."/>
            <person name="Legrand L."/>
            <person name="Gill N."/>
            <person name="Kane N.C."/>
            <person name="Bowers J.E."/>
            <person name="Hubner S."/>
            <person name="Bellec A."/>
            <person name="Berard A."/>
            <person name="Berges H."/>
            <person name="Blanchet N."/>
            <person name="Boniface M.C."/>
            <person name="Brunel D."/>
            <person name="Catrice O."/>
            <person name="Chaidir N."/>
            <person name="Claudel C."/>
            <person name="Donnadieu C."/>
            <person name="Faraut T."/>
            <person name="Fievet G."/>
            <person name="Helmstetter N."/>
            <person name="King M."/>
            <person name="Knapp S.J."/>
            <person name="Lai Z."/>
            <person name="Le Paslier M.C."/>
            <person name="Lippi Y."/>
            <person name="Lorenzon L."/>
            <person name="Mandel J.R."/>
            <person name="Marage G."/>
            <person name="Marchand G."/>
            <person name="Marquand E."/>
            <person name="Bret-Mestries E."/>
            <person name="Morien E."/>
            <person name="Nambeesan S."/>
            <person name="Nguyen T."/>
            <person name="Pegot-Espagnet P."/>
            <person name="Pouilly N."/>
            <person name="Raftis F."/>
            <person name="Sallet E."/>
            <person name="Schiex T."/>
            <person name="Thomas J."/>
            <person name="Vandecasteele C."/>
            <person name="Vares D."/>
            <person name="Vear F."/>
            <person name="Vautrin S."/>
            <person name="Crespi M."/>
            <person name="Mangin B."/>
            <person name="Burke J.M."/>
            <person name="Salse J."/>
            <person name="Munos S."/>
            <person name="Vincourt P."/>
            <person name="Rieseberg L.H."/>
            <person name="Langlade N.B."/>
        </authorList>
    </citation>
    <scope>NUCLEOTIDE SEQUENCE</scope>
    <source>
        <tissue evidence="1">Leaves</tissue>
    </source>
</reference>
<dbReference type="SUPFAM" id="SSF50249">
    <property type="entry name" value="Nucleic acid-binding proteins"/>
    <property type="match status" value="1"/>
</dbReference>
<comment type="caution">
    <text evidence="1">The sequence shown here is derived from an EMBL/GenBank/DDBJ whole genome shotgun (WGS) entry which is preliminary data.</text>
</comment>
<gene>
    <name evidence="1" type="ORF">HanXRQr2_Chr12g0537211</name>
</gene>
<dbReference type="EMBL" id="MNCJ02000327">
    <property type="protein sequence ID" value="KAF5777564.1"/>
    <property type="molecule type" value="Genomic_DNA"/>
</dbReference>